<dbReference type="OrthoDB" id="85881at2157"/>
<gene>
    <name evidence="6" type="ordered locus">Metvu_0985</name>
</gene>
<evidence type="ECO:0000259" key="5">
    <source>
        <dbReference type="Pfam" id="PF01022"/>
    </source>
</evidence>
<dbReference type="STRING" id="579137.Metvu_0985"/>
<dbReference type="SUPFAM" id="SSF46785">
    <property type="entry name" value="Winged helix' DNA-binding domain"/>
    <property type="match status" value="1"/>
</dbReference>
<feature type="domain" description="HTH arsR-type" evidence="5">
    <location>
        <begin position="28"/>
        <end position="70"/>
    </location>
</feature>
<dbReference type="KEGG" id="mvu:Metvu_0985"/>
<dbReference type="eggNOG" id="arCOG02795">
    <property type="taxonomic scope" value="Archaea"/>
</dbReference>
<dbReference type="InterPro" id="IPR052362">
    <property type="entry name" value="HTH-GbsR_regulator"/>
</dbReference>
<dbReference type="InterPro" id="IPR001845">
    <property type="entry name" value="HTH_ArsR_DNA-bd_dom"/>
</dbReference>
<proteinExistence type="predicted"/>
<name>C9RGZ1_METVM</name>
<organism evidence="6 7">
    <name type="scientific">Methanocaldococcus vulcanius (strain ATCC 700851 / DSM 12094 / M7)</name>
    <name type="common">Methanococcus vulcanius</name>
    <dbReference type="NCBI Taxonomy" id="579137"/>
    <lineage>
        <taxon>Archaea</taxon>
        <taxon>Methanobacteriati</taxon>
        <taxon>Methanobacteriota</taxon>
        <taxon>Methanomada group</taxon>
        <taxon>Methanococci</taxon>
        <taxon>Methanococcales</taxon>
        <taxon>Methanocaldococcaceae</taxon>
        <taxon>Methanocaldococcus</taxon>
    </lineage>
</organism>
<evidence type="ECO:0000256" key="2">
    <source>
        <dbReference type="ARBA" id="ARBA00023125"/>
    </source>
</evidence>
<dbReference type="EMBL" id="CP001787">
    <property type="protein sequence ID" value="ACX72843.1"/>
    <property type="molecule type" value="Genomic_DNA"/>
</dbReference>
<dbReference type="Gene3D" id="1.10.287.450">
    <property type="entry name" value="Helix hairpin bin"/>
    <property type="match status" value="1"/>
</dbReference>
<dbReference type="PANTHER" id="PTHR38465">
    <property type="entry name" value="HTH-TYPE TRANSCRIPTIONAL REGULATOR MJ1563-RELATED"/>
    <property type="match status" value="1"/>
</dbReference>
<protein>
    <submittedName>
        <fullName evidence="6">Transcriptional regulator, TrmB</fullName>
    </submittedName>
</protein>
<keyword evidence="1" id="KW-0805">Transcription regulation</keyword>
<keyword evidence="3" id="KW-0804">Transcription</keyword>
<dbReference type="Proteomes" id="UP000002063">
    <property type="component" value="Chromosome"/>
</dbReference>
<dbReference type="InterPro" id="IPR011991">
    <property type="entry name" value="ArsR-like_HTH"/>
</dbReference>
<dbReference type="HOGENOM" id="CLU_107445_0_0_2"/>
<dbReference type="CDD" id="cd00090">
    <property type="entry name" value="HTH_ARSR"/>
    <property type="match status" value="1"/>
</dbReference>
<dbReference type="PIRSF" id="PIRSF006707">
    <property type="entry name" value="MJ1563"/>
    <property type="match status" value="1"/>
</dbReference>
<dbReference type="GO" id="GO:0003677">
    <property type="term" value="F:DNA binding"/>
    <property type="evidence" value="ECO:0007669"/>
    <property type="project" value="UniProtKB-KW"/>
</dbReference>
<feature type="coiled-coil region" evidence="4">
    <location>
        <begin position="101"/>
        <end position="128"/>
    </location>
</feature>
<dbReference type="Pfam" id="PF01022">
    <property type="entry name" value="HTH_5"/>
    <property type="match status" value="1"/>
</dbReference>
<reference evidence="6" key="1">
    <citation type="submission" date="2009-10" db="EMBL/GenBank/DDBJ databases">
        <title>Complete sequence of chromosome of Methanocaldococcus vulcanius M7.</title>
        <authorList>
            <consortium name="US DOE Joint Genome Institute"/>
            <person name="Lucas S."/>
            <person name="Copeland A."/>
            <person name="Lapidus A."/>
            <person name="Glavina del Rio T."/>
            <person name="Dalin E."/>
            <person name="Tice H."/>
            <person name="Bruce D."/>
            <person name="Goodwin L."/>
            <person name="Pitluck S."/>
            <person name="Lcollab F.I."/>
            <person name="Brettin T."/>
            <person name="Detter J.C."/>
            <person name="Han C."/>
            <person name="Tapia R."/>
            <person name="Kuske C.R."/>
            <person name="Schmutz J."/>
            <person name="Larimer F."/>
            <person name="Land M."/>
            <person name="Hauser L."/>
            <person name="Kyrpides N."/>
            <person name="Ovchinikova G."/>
            <person name="Sieprawska-Lupa M."/>
            <person name="Whitman W.B."/>
            <person name="Woyke T."/>
        </authorList>
    </citation>
    <scope>NUCLEOTIDE SEQUENCE [LARGE SCALE GENOMIC DNA]</scope>
    <source>
        <strain evidence="6">M7</strain>
    </source>
</reference>
<sequence>MEDAKKLIIELFSELAKIHGLNKSVGAVYAILYLSDKPLTISDVMEELKISKGNVSMSLKKLEDLGFVKKVWIKGERKNYYEAVDGFISMKDIARKKYYLINKTYDQLKKLENNDEKMKKNIEQLYRMKKISERILELFDELERDQDIKTT</sequence>
<dbReference type="RefSeq" id="WP_015733063.1">
    <property type="nucleotide sequence ID" value="NC_013407.1"/>
</dbReference>
<dbReference type="PANTHER" id="PTHR38465:SF1">
    <property type="entry name" value="HTH-TYPE TRANSCRIPTIONAL REGULATOR MJ1563-RELATED"/>
    <property type="match status" value="1"/>
</dbReference>
<evidence type="ECO:0000256" key="1">
    <source>
        <dbReference type="ARBA" id="ARBA00023015"/>
    </source>
</evidence>
<evidence type="ECO:0000313" key="7">
    <source>
        <dbReference type="Proteomes" id="UP000002063"/>
    </source>
</evidence>
<keyword evidence="2" id="KW-0238">DNA-binding</keyword>
<keyword evidence="7" id="KW-1185">Reference proteome</keyword>
<dbReference type="GeneID" id="8513322"/>
<dbReference type="AlphaFoldDB" id="C9RGZ1"/>
<dbReference type="InterPro" id="IPR026282">
    <property type="entry name" value="MJ1563"/>
</dbReference>
<dbReference type="GO" id="GO:0003700">
    <property type="term" value="F:DNA-binding transcription factor activity"/>
    <property type="evidence" value="ECO:0007669"/>
    <property type="project" value="InterPro"/>
</dbReference>
<dbReference type="Gene3D" id="1.10.10.10">
    <property type="entry name" value="Winged helix-like DNA-binding domain superfamily/Winged helix DNA-binding domain"/>
    <property type="match status" value="1"/>
</dbReference>
<accession>C9RGZ1</accession>
<evidence type="ECO:0000256" key="3">
    <source>
        <dbReference type="ARBA" id="ARBA00023163"/>
    </source>
</evidence>
<keyword evidence="4" id="KW-0175">Coiled coil</keyword>
<dbReference type="InterPro" id="IPR036388">
    <property type="entry name" value="WH-like_DNA-bd_sf"/>
</dbReference>
<evidence type="ECO:0000313" key="6">
    <source>
        <dbReference type="EMBL" id="ACX72843.1"/>
    </source>
</evidence>
<dbReference type="InterPro" id="IPR036390">
    <property type="entry name" value="WH_DNA-bd_sf"/>
</dbReference>
<evidence type="ECO:0000256" key="4">
    <source>
        <dbReference type="SAM" id="Coils"/>
    </source>
</evidence>